<evidence type="ECO:0000256" key="2">
    <source>
        <dbReference type="ARBA" id="ARBA00034247"/>
    </source>
</evidence>
<dbReference type="KEGG" id="tact:SG35_023780"/>
<dbReference type="PANTHER" id="PTHR45138">
    <property type="entry name" value="REGULATORY COMPONENTS OF SENSORY TRANSDUCTION SYSTEM"/>
    <property type="match status" value="1"/>
</dbReference>
<feature type="coiled-coil region" evidence="3">
    <location>
        <begin position="194"/>
        <end position="228"/>
    </location>
</feature>
<dbReference type="NCBIfam" id="TIGR00254">
    <property type="entry name" value="GGDEF"/>
    <property type="match status" value="1"/>
</dbReference>
<gene>
    <name evidence="6" type="ORF">SG35_023780</name>
</gene>
<feature type="domain" description="GGDEF" evidence="5">
    <location>
        <begin position="199"/>
        <end position="332"/>
    </location>
</feature>
<dbReference type="CDD" id="cd01949">
    <property type="entry name" value="GGDEF"/>
    <property type="match status" value="1"/>
</dbReference>
<dbReference type="Pfam" id="PF00990">
    <property type="entry name" value="GGDEF"/>
    <property type="match status" value="1"/>
</dbReference>
<feature type="transmembrane region" description="Helical" evidence="4">
    <location>
        <begin position="85"/>
        <end position="100"/>
    </location>
</feature>
<evidence type="ECO:0000256" key="1">
    <source>
        <dbReference type="ARBA" id="ARBA00012528"/>
    </source>
</evidence>
<dbReference type="Proteomes" id="UP000032568">
    <property type="component" value="Chromosome"/>
</dbReference>
<keyword evidence="7" id="KW-1185">Reference proteome</keyword>
<dbReference type="SUPFAM" id="SSF55073">
    <property type="entry name" value="Nucleotide cyclase"/>
    <property type="match status" value="1"/>
</dbReference>
<dbReference type="PROSITE" id="PS50887">
    <property type="entry name" value="GGDEF"/>
    <property type="match status" value="1"/>
</dbReference>
<reference evidence="6 7" key="2">
    <citation type="journal article" date="2022" name="Mar. Drugs">
        <title>Bioassay-Guided Fractionation Leads to the Detection of Cholic Acid Generated by the Rare Thalassomonas sp.</title>
        <authorList>
            <person name="Pheiffer F."/>
            <person name="Schneider Y.K."/>
            <person name="Hansen E.H."/>
            <person name="Andersen J.H."/>
            <person name="Isaksson J."/>
            <person name="Busche T."/>
            <person name="R C."/>
            <person name="Kalinowski J."/>
            <person name="Zyl L.V."/>
            <person name="Trindade M."/>
        </authorList>
    </citation>
    <scope>NUCLEOTIDE SEQUENCE [LARGE SCALE GENOMIC DNA]</scope>
    <source>
        <strain evidence="6 7">A5K-106</strain>
    </source>
</reference>
<dbReference type="EMBL" id="CP059735">
    <property type="protein sequence ID" value="WDD98264.1"/>
    <property type="molecule type" value="Genomic_DNA"/>
</dbReference>
<evidence type="ECO:0000256" key="3">
    <source>
        <dbReference type="SAM" id="Coils"/>
    </source>
</evidence>
<dbReference type="GO" id="GO:0052621">
    <property type="term" value="F:diguanylate cyclase activity"/>
    <property type="evidence" value="ECO:0007669"/>
    <property type="project" value="UniProtKB-EC"/>
</dbReference>
<dbReference type="EC" id="2.7.7.65" evidence="1"/>
<keyword evidence="3" id="KW-0175">Coiled coil</keyword>
<dbReference type="InterPro" id="IPR050469">
    <property type="entry name" value="Diguanylate_Cyclase"/>
</dbReference>
<evidence type="ECO:0000313" key="7">
    <source>
        <dbReference type="Proteomes" id="UP000032568"/>
    </source>
</evidence>
<protein>
    <recommendedName>
        <fullName evidence="1">diguanylate cyclase</fullName>
        <ecNumber evidence="1">2.7.7.65</ecNumber>
    </recommendedName>
</protein>
<organism evidence="6 7">
    <name type="scientific">Thalassomonas actiniarum</name>
    <dbReference type="NCBI Taxonomy" id="485447"/>
    <lineage>
        <taxon>Bacteria</taxon>
        <taxon>Pseudomonadati</taxon>
        <taxon>Pseudomonadota</taxon>
        <taxon>Gammaproteobacteria</taxon>
        <taxon>Alteromonadales</taxon>
        <taxon>Colwelliaceae</taxon>
        <taxon>Thalassomonas</taxon>
    </lineage>
</organism>
<reference evidence="6 7" key="1">
    <citation type="journal article" date="2015" name="Genome Announc.">
        <title>Draft Genome Sequences of Marine Isolates of Thalassomonas viridans and Thalassomonas actiniarum.</title>
        <authorList>
            <person name="Olonade I."/>
            <person name="van Zyl L.J."/>
            <person name="Trindade M."/>
        </authorList>
    </citation>
    <scope>NUCLEOTIDE SEQUENCE [LARGE SCALE GENOMIC DNA]</scope>
    <source>
        <strain evidence="6 7">A5K-106</strain>
    </source>
</reference>
<dbReference type="RefSeq" id="WP_160298396.1">
    <property type="nucleotide sequence ID" value="NZ_CP059735.1"/>
</dbReference>
<evidence type="ECO:0000259" key="5">
    <source>
        <dbReference type="PROSITE" id="PS50887"/>
    </source>
</evidence>
<name>A0AAE9YQ85_9GAMM</name>
<feature type="transmembrane region" description="Helical" evidence="4">
    <location>
        <begin position="33"/>
        <end position="49"/>
    </location>
</feature>
<keyword evidence="4" id="KW-0812">Transmembrane</keyword>
<comment type="catalytic activity">
    <reaction evidence="2">
        <text>2 GTP = 3',3'-c-di-GMP + 2 diphosphate</text>
        <dbReference type="Rhea" id="RHEA:24898"/>
        <dbReference type="ChEBI" id="CHEBI:33019"/>
        <dbReference type="ChEBI" id="CHEBI:37565"/>
        <dbReference type="ChEBI" id="CHEBI:58805"/>
        <dbReference type="EC" id="2.7.7.65"/>
    </reaction>
</comment>
<dbReference type="InterPro" id="IPR043128">
    <property type="entry name" value="Rev_trsase/Diguanyl_cyclase"/>
</dbReference>
<dbReference type="SMART" id="SM00267">
    <property type="entry name" value="GGDEF"/>
    <property type="match status" value="1"/>
</dbReference>
<accession>A0AAE9YQ85</accession>
<sequence>MLTRIMCIAITFSILFALMSSLGISQIGEQATNIDYGYALLLLALLIILKKNHNHFSLVLTTFLLISFLVCLSALVTVLFDEFRAIWFYLLILVAFMLGGQKSGIFFTLLSLLAIIATHVFLAPFGTATLASIVVGLVVMSLVLAAFSNQLSRYLQHIEKQNAELNYLANKDPLTEVLHSKNYCQLTKKYIERAQELNENLSILYAGLDNLERLKEKYGSQIRHLALQHVITIIKEHLHHQELLTQVGEEKICIILPERDAIAAQSLAINIRNAVRERLFDYGKNKIPLTLSIGIAALNDSDEEIRSIQIRADKGLIKAKFCGGDEVKICHFFEELSTEKL</sequence>
<dbReference type="AlphaFoldDB" id="A0AAE9YQ85"/>
<feature type="transmembrane region" description="Helical" evidence="4">
    <location>
        <begin position="105"/>
        <end position="122"/>
    </location>
</feature>
<feature type="transmembrane region" description="Helical" evidence="4">
    <location>
        <begin position="128"/>
        <end position="147"/>
    </location>
</feature>
<dbReference type="PANTHER" id="PTHR45138:SF9">
    <property type="entry name" value="DIGUANYLATE CYCLASE DGCM-RELATED"/>
    <property type="match status" value="1"/>
</dbReference>
<dbReference type="Gene3D" id="3.30.70.270">
    <property type="match status" value="1"/>
</dbReference>
<keyword evidence="4" id="KW-0472">Membrane</keyword>
<proteinExistence type="predicted"/>
<keyword evidence="4" id="KW-1133">Transmembrane helix</keyword>
<evidence type="ECO:0000313" key="6">
    <source>
        <dbReference type="EMBL" id="WDD98264.1"/>
    </source>
</evidence>
<feature type="transmembrane region" description="Helical" evidence="4">
    <location>
        <begin position="56"/>
        <end position="79"/>
    </location>
</feature>
<dbReference type="InterPro" id="IPR000160">
    <property type="entry name" value="GGDEF_dom"/>
</dbReference>
<evidence type="ECO:0000256" key="4">
    <source>
        <dbReference type="SAM" id="Phobius"/>
    </source>
</evidence>
<dbReference type="InterPro" id="IPR029787">
    <property type="entry name" value="Nucleotide_cyclase"/>
</dbReference>